<dbReference type="RefSeq" id="WP_224192858.1">
    <property type="nucleotide sequence ID" value="NZ_JAIRAU010000023.1"/>
</dbReference>
<comment type="caution">
    <text evidence="1">The sequence shown here is derived from an EMBL/GenBank/DDBJ whole genome shotgun (WGS) entry which is preliminary data.</text>
</comment>
<proteinExistence type="predicted"/>
<gene>
    <name evidence="1" type="ORF">K7C98_17730</name>
</gene>
<evidence type="ECO:0000313" key="1">
    <source>
        <dbReference type="EMBL" id="MBZ5711089.1"/>
    </source>
</evidence>
<accession>A0ABS7TS72</accession>
<reference evidence="1" key="1">
    <citation type="submission" date="2021-08" db="EMBL/GenBank/DDBJ databases">
        <authorList>
            <person name="Stevens D.C."/>
        </authorList>
    </citation>
    <scope>NUCLEOTIDE SEQUENCE</scope>
    <source>
        <strain evidence="1">DSM 53165</strain>
    </source>
</reference>
<evidence type="ECO:0000313" key="2">
    <source>
        <dbReference type="Proteomes" id="UP001139031"/>
    </source>
</evidence>
<protein>
    <submittedName>
        <fullName evidence="1">Ribulose phosphate epimerase</fullName>
    </submittedName>
</protein>
<organism evidence="1 2">
    <name type="scientific">Nannocystis pusilla</name>
    <dbReference type="NCBI Taxonomy" id="889268"/>
    <lineage>
        <taxon>Bacteria</taxon>
        <taxon>Pseudomonadati</taxon>
        <taxon>Myxococcota</taxon>
        <taxon>Polyangia</taxon>
        <taxon>Nannocystales</taxon>
        <taxon>Nannocystaceae</taxon>
        <taxon>Nannocystis</taxon>
    </lineage>
</organism>
<keyword evidence="2" id="KW-1185">Reference proteome</keyword>
<name>A0ABS7TS72_9BACT</name>
<sequence length="219" mass="23151">MQDCPDGYKCMAFAEEGEPAFTGTKCTPVVQNPGQVGDPCKVDGGWWTGVDDCDHGQACWNINHDDNTGQCVALCTGTEDAYSCPGAADICVFWVPGLAHVCLQGCDPLLQDCPDGQGCLPDWASNGQRFVCLAEYSFDQGQEFDPCEFSNTCDPGLMCWNPESAVECDQSAGGCCIAFCDINDPQCTGDGAQCTSFHGEVGEEAPPPFADVGICVIPG</sequence>
<dbReference type="EMBL" id="JAIRAU010000023">
    <property type="protein sequence ID" value="MBZ5711089.1"/>
    <property type="molecule type" value="Genomic_DNA"/>
</dbReference>
<dbReference type="Proteomes" id="UP001139031">
    <property type="component" value="Unassembled WGS sequence"/>
</dbReference>